<name>A0A3P1YPE2_TANFO</name>
<feature type="region of interest" description="Disordered" evidence="1">
    <location>
        <begin position="27"/>
        <end position="54"/>
    </location>
</feature>
<proteinExistence type="predicted"/>
<evidence type="ECO:0000256" key="1">
    <source>
        <dbReference type="SAM" id="MobiDB-lite"/>
    </source>
</evidence>
<comment type="caution">
    <text evidence="2">The sequence shown here is derived from an EMBL/GenBank/DDBJ whole genome shotgun (WGS) entry which is preliminary data.</text>
</comment>
<evidence type="ECO:0000313" key="2">
    <source>
        <dbReference type="EMBL" id="RRD72437.1"/>
    </source>
</evidence>
<dbReference type="AlphaFoldDB" id="A0A3P1YPE2"/>
<gene>
    <name evidence="2" type="ORF">EII41_11120</name>
</gene>
<feature type="compositionally biased region" description="Basic and acidic residues" evidence="1">
    <location>
        <begin position="36"/>
        <end position="54"/>
    </location>
</feature>
<dbReference type="EMBL" id="RQYN01000050">
    <property type="protein sequence ID" value="RRD72437.1"/>
    <property type="molecule type" value="Genomic_DNA"/>
</dbReference>
<dbReference type="RefSeq" id="WP_124790634.1">
    <property type="nucleotide sequence ID" value="NZ_RQYN01000050.1"/>
</dbReference>
<organism evidence="2 3">
    <name type="scientific">Tannerella forsythia</name>
    <name type="common">Bacteroides forsythus</name>
    <dbReference type="NCBI Taxonomy" id="28112"/>
    <lineage>
        <taxon>Bacteria</taxon>
        <taxon>Pseudomonadati</taxon>
        <taxon>Bacteroidota</taxon>
        <taxon>Bacteroidia</taxon>
        <taxon>Bacteroidales</taxon>
        <taxon>Tannerellaceae</taxon>
        <taxon>Tannerella</taxon>
    </lineage>
</organism>
<reference evidence="2 3" key="1">
    <citation type="submission" date="2018-11" db="EMBL/GenBank/DDBJ databases">
        <title>Genomes From Bacteria Associated with the Canine Oral Cavity: a Test Case for Automated Genome-Based Taxonomic Assignment.</title>
        <authorList>
            <person name="Coil D.A."/>
            <person name="Jospin G."/>
            <person name="Darling A.E."/>
            <person name="Wallis C."/>
            <person name="Davis I.J."/>
            <person name="Harris S."/>
            <person name="Eisen J.A."/>
            <person name="Holcombe L.J."/>
            <person name="O'Flynn C."/>
        </authorList>
    </citation>
    <scope>NUCLEOTIDE SEQUENCE [LARGE SCALE GENOMIC DNA]</scope>
    <source>
        <strain evidence="2 3">OH1426_COT-023</strain>
    </source>
</reference>
<dbReference type="Proteomes" id="UP000279860">
    <property type="component" value="Unassembled WGS sequence"/>
</dbReference>
<accession>A0A3P1YPE2</accession>
<protein>
    <submittedName>
        <fullName evidence="2">Uncharacterized protein</fullName>
    </submittedName>
</protein>
<evidence type="ECO:0000313" key="3">
    <source>
        <dbReference type="Proteomes" id="UP000279860"/>
    </source>
</evidence>
<sequence length="125" mass="14322">MGTKDNKFATLLRSAQNMEKGVSNIKSVAEAEPETNIEHVESENKEKRRNKKELSEKNQISFLFEKSDKEDRSEAVRIPADIHRKLKLLASCSNTSIALILSNILYEFFDSNETSIQNYIKSEIK</sequence>